<evidence type="ECO:0000313" key="2">
    <source>
        <dbReference type="EMBL" id="QJA79620.1"/>
    </source>
</evidence>
<sequence>MALMDTLTKLAGTIAGVASGPVGTAAQVGLGVYGMTQASRAAKQASGMAEAELAKGGAYRDAVMGELMKIVTGESPRNLPMYRDAYSTLRFSLDEQLRDLDRTGATERERIARTVPSGGAKLRMLAETERNIQQDKAKAVRTYHADLEKMDVQLAQEARGLLAGRDYTSAPAVNYASEQLKTQQQAYGDIAKYLGALTKKEDPGATIKILTGKEPSGAPEYYNPNALAPMTYSARSSLPWEPYGP</sequence>
<dbReference type="AlphaFoldDB" id="A0A6M3KCN8"/>
<reference evidence="2" key="1">
    <citation type="submission" date="2020-03" db="EMBL/GenBank/DDBJ databases">
        <title>The deep terrestrial virosphere.</title>
        <authorList>
            <person name="Holmfeldt K."/>
            <person name="Nilsson E."/>
            <person name="Simone D."/>
            <person name="Lopez-Fernandez M."/>
            <person name="Wu X."/>
            <person name="de Brujin I."/>
            <person name="Lundin D."/>
            <person name="Andersson A."/>
            <person name="Bertilsson S."/>
            <person name="Dopson M."/>
        </authorList>
    </citation>
    <scope>NUCLEOTIDE SEQUENCE</scope>
    <source>
        <strain evidence="2">MM415A00851</strain>
        <strain evidence="1">MM415B01889</strain>
    </source>
</reference>
<organism evidence="2">
    <name type="scientific">viral metagenome</name>
    <dbReference type="NCBI Taxonomy" id="1070528"/>
    <lineage>
        <taxon>unclassified sequences</taxon>
        <taxon>metagenomes</taxon>
        <taxon>organismal metagenomes</taxon>
    </lineage>
</organism>
<proteinExistence type="predicted"/>
<dbReference type="EMBL" id="MT142388">
    <property type="protein sequence ID" value="QJA79620.1"/>
    <property type="molecule type" value="Genomic_DNA"/>
</dbReference>
<name>A0A6M3KCN8_9ZZZZ</name>
<protein>
    <submittedName>
        <fullName evidence="2">Uncharacterized protein</fullName>
    </submittedName>
</protein>
<dbReference type="EMBL" id="MT141210">
    <property type="protein sequence ID" value="QJA56295.1"/>
    <property type="molecule type" value="Genomic_DNA"/>
</dbReference>
<accession>A0A6M3KCN8</accession>
<gene>
    <name evidence="2" type="ORF">MM415A00851_0024</name>
    <name evidence="1" type="ORF">MM415B01889_0003</name>
</gene>
<evidence type="ECO:0000313" key="1">
    <source>
        <dbReference type="EMBL" id="QJA56295.1"/>
    </source>
</evidence>